<reference evidence="2 3" key="1">
    <citation type="journal article" date="2015" name="Environ. Microbiol.">
        <title>Genome analyses suggest the presence of polyploidy and recent human-driven expansions in eight global populations of the honeybee pathogen Nosema ceranae.</title>
        <authorList>
            <person name="Pelin A."/>
            <person name="Selman M."/>
            <person name="Aris-Brosou S."/>
            <person name="Farinelli L."/>
            <person name="Corradi N."/>
        </authorList>
    </citation>
    <scope>NUCLEOTIDE SEQUENCE [LARGE SCALE GENOMIC DNA]</scope>
    <source>
        <strain evidence="2 3">PA08 1199</strain>
    </source>
</reference>
<keyword evidence="1" id="KW-0812">Transmembrane</keyword>
<keyword evidence="1" id="KW-0472">Membrane</keyword>
<evidence type="ECO:0000256" key="1">
    <source>
        <dbReference type="SAM" id="Phobius"/>
    </source>
</evidence>
<gene>
    <name evidence="2" type="ORF">AAJ76_1520004717</name>
</gene>
<dbReference type="RefSeq" id="XP_024329725.1">
    <property type="nucleotide sequence ID" value="XM_024474120.1"/>
</dbReference>
<proteinExistence type="predicted"/>
<dbReference type="GeneID" id="36319028"/>
<protein>
    <submittedName>
        <fullName evidence="2">Uncharacterized protein</fullName>
    </submittedName>
</protein>
<accession>A0A0F9WLN0</accession>
<dbReference type="AlphaFoldDB" id="A0A0F9WLN0"/>
<sequence>MRPTIKSQEEYDNIVNILKGENLTTYGNKPWKYAQIDDQNTKNSPKYLLLYILTFYFYLACLNYNVGLFSFMLK</sequence>
<evidence type="ECO:0000313" key="2">
    <source>
        <dbReference type="EMBL" id="KKO73983.1"/>
    </source>
</evidence>
<name>A0A0F9WLN0_9MICR</name>
<keyword evidence="3" id="KW-1185">Reference proteome</keyword>
<dbReference type="EMBL" id="JPQZ01000152">
    <property type="protein sequence ID" value="KKO73983.1"/>
    <property type="molecule type" value="Genomic_DNA"/>
</dbReference>
<dbReference type="Proteomes" id="UP000034350">
    <property type="component" value="Unassembled WGS sequence"/>
</dbReference>
<evidence type="ECO:0000313" key="3">
    <source>
        <dbReference type="Proteomes" id="UP000034350"/>
    </source>
</evidence>
<dbReference type="VEuPathDB" id="MicrosporidiaDB:AAJ76_1520004717"/>
<comment type="caution">
    <text evidence="2">The sequence shown here is derived from an EMBL/GenBank/DDBJ whole genome shotgun (WGS) entry which is preliminary data.</text>
</comment>
<keyword evidence="1" id="KW-1133">Transmembrane helix</keyword>
<feature type="transmembrane region" description="Helical" evidence="1">
    <location>
        <begin position="48"/>
        <end position="73"/>
    </location>
</feature>
<organism evidence="2 3">
    <name type="scientific">Vairimorpha ceranae</name>
    <dbReference type="NCBI Taxonomy" id="40302"/>
    <lineage>
        <taxon>Eukaryota</taxon>
        <taxon>Fungi</taxon>
        <taxon>Fungi incertae sedis</taxon>
        <taxon>Microsporidia</taxon>
        <taxon>Nosematidae</taxon>
        <taxon>Vairimorpha</taxon>
    </lineage>
</organism>